<feature type="transmembrane region" description="Helical" evidence="5">
    <location>
        <begin position="157"/>
        <end position="179"/>
    </location>
</feature>
<evidence type="ECO:0000256" key="2">
    <source>
        <dbReference type="ARBA" id="ARBA00022692"/>
    </source>
</evidence>
<dbReference type="EC" id="1.3.1.94" evidence="5"/>
<comment type="similarity">
    <text evidence="5">Belongs to the steroid 5-alpha reductase family. Polyprenal reductase subfamily.</text>
</comment>
<feature type="transmembrane region" description="Helical" evidence="5">
    <location>
        <begin position="84"/>
        <end position="105"/>
    </location>
</feature>
<protein>
    <recommendedName>
        <fullName evidence="5">Polyprenal reductase</fullName>
        <ecNumber evidence="5">1.3.1.94</ecNumber>
    </recommendedName>
</protein>
<comment type="subcellular location">
    <subcellularLocation>
        <location evidence="1">Endomembrane system</location>
        <topology evidence="1">Multi-pass membrane protein</topology>
    </subcellularLocation>
    <subcellularLocation>
        <location evidence="5">Endoplasmic reticulum membrane</location>
    </subcellularLocation>
</comment>
<reference evidence="7 8" key="1">
    <citation type="journal article" date="2020" name="Microbiol. Resour. Announc.">
        <title>Draft Genome Sequence of a Cladosporium Species Isolated from the Mesophotic Ascidian Didemnum maculosum.</title>
        <authorList>
            <person name="Gioti A."/>
            <person name="Siaperas R."/>
            <person name="Nikolaivits E."/>
            <person name="Le Goff G."/>
            <person name="Ouazzani J."/>
            <person name="Kotoulas G."/>
            <person name="Topakas E."/>
        </authorList>
    </citation>
    <scope>NUCLEOTIDE SEQUENCE [LARGE SCALE GENOMIC DNA]</scope>
    <source>
        <strain evidence="7 8">TM138-S3</strain>
    </source>
</reference>
<dbReference type="InterPro" id="IPR039698">
    <property type="entry name" value="Dfg10/SRD5A3"/>
</dbReference>
<sequence length="325" mass="35958">MLPSHLDLDLDAVDLVRLAFVVAAGGVYLVFFTPAFRSRFLAYGARASSNISSAEQEKRASHKSGNAIETALDQLATLEVPHSWFISFYAVSVCCSLICAADYVLSGPVTTQFAALINSWRSSITFNQVVITWIAVLAQGCRRLYECHAFSRPSKSTMWVGHWAIGLAFYVGLNIAIWIEGARALQKHKLTLIDLSIQTPSFRTFVTLAVFMFASGIQHDCHAYLASLKPTGANNKDGKTDYKLPNHPAFHLTLTPHYFAECIIYLSLAGMAAPSGQWLNGTVSCALLFVAVNLGVTAHGTYDWYRQKFGKESLRGRWRMVPFVF</sequence>
<keyword evidence="5" id="KW-0256">Endoplasmic reticulum</keyword>
<keyword evidence="8" id="KW-1185">Reference proteome</keyword>
<dbReference type="AlphaFoldDB" id="A0AB34KJ44"/>
<dbReference type="GeneID" id="96007613"/>
<dbReference type="PROSITE" id="PS50244">
    <property type="entry name" value="S5A_REDUCTASE"/>
    <property type="match status" value="1"/>
</dbReference>
<accession>A0AB34KJ44</accession>
<dbReference type="GO" id="GO:0160198">
    <property type="term" value="F:polyprenal reductase activity"/>
    <property type="evidence" value="ECO:0007669"/>
    <property type="project" value="UniProtKB-EC"/>
</dbReference>
<comment type="catalytic activity">
    <reaction evidence="5">
        <text>a di-trans,poly-cis-dolichal + NADP(+) = a di-trans,poly-cis-polyprenal + NADPH + H(+)</text>
        <dbReference type="Rhea" id="RHEA:80727"/>
        <dbReference type="Rhea" id="RHEA-COMP:19536"/>
        <dbReference type="Rhea" id="RHEA-COMP:19537"/>
        <dbReference type="ChEBI" id="CHEBI:15378"/>
        <dbReference type="ChEBI" id="CHEBI:57783"/>
        <dbReference type="ChEBI" id="CHEBI:58349"/>
        <dbReference type="ChEBI" id="CHEBI:231623"/>
        <dbReference type="ChEBI" id="CHEBI:231637"/>
        <dbReference type="EC" id="1.3.1.94"/>
    </reaction>
    <physiologicalReaction direction="right-to-left" evidence="5">
        <dbReference type="Rhea" id="RHEA:80729"/>
    </physiologicalReaction>
</comment>
<dbReference type="InterPro" id="IPR001104">
    <property type="entry name" value="3-oxo-5_a-steroid_4-DH_C"/>
</dbReference>
<name>A0AB34KJ44_9PEZI</name>
<dbReference type="Pfam" id="PF02544">
    <property type="entry name" value="Steroid_dh"/>
    <property type="match status" value="1"/>
</dbReference>
<dbReference type="GO" id="GO:0102389">
    <property type="term" value="F:polyprenol reductase activity"/>
    <property type="evidence" value="ECO:0007669"/>
    <property type="project" value="UniProtKB-UniRule"/>
</dbReference>
<dbReference type="RefSeq" id="XP_069228045.1">
    <property type="nucleotide sequence ID" value="XM_069374775.1"/>
</dbReference>
<dbReference type="GO" id="GO:0016095">
    <property type="term" value="P:polyprenol catabolic process"/>
    <property type="evidence" value="ECO:0007669"/>
    <property type="project" value="UniProtKB-UniRule"/>
</dbReference>
<gene>
    <name evidence="7" type="ORF">WHR41_06170</name>
</gene>
<evidence type="ECO:0000256" key="4">
    <source>
        <dbReference type="ARBA" id="ARBA00023136"/>
    </source>
</evidence>
<keyword evidence="4 5" id="KW-0472">Membrane</keyword>
<dbReference type="Proteomes" id="UP000803884">
    <property type="component" value="Unassembled WGS sequence"/>
</dbReference>
<evidence type="ECO:0000313" key="7">
    <source>
        <dbReference type="EMBL" id="KAL1584939.1"/>
    </source>
</evidence>
<feature type="transmembrane region" description="Helical" evidence="5">
    <location>
        <begin position="125"/>
        <end position="145"/>
    </location>
</feature>
<comment type="function">
    <text evidence="5">Plays a key role in early steps of protein N-linked glycosylation by being involved in the conversion of polyprenol into dolichol. Acts as a polyprenal reductase that mediates the reduction of polyprenal into dolichal in a NADP-dependent mechanism. Dolichols are required for the synthesis of dolichol-linked monosaccharides and the oligosaccharide precursor used for N-glycosylation.</text>
</comment>
<keyword evidence="3 5" id="KW-1133">Transmembrane helix</keyword>
<keyword evidence="5" id="KW-0560">Oxidoreductase</keyword>
<dbReference type="PANTHER" id="PTHR14624:SF0">
    <property type="entry name" value="POLYPRENOL REDUCTASE"/>
    <property type="match status" value="1"/>
</dbReference>
<evidence type="ECO:0000313" key="8">
    <source>
        <dbReference type="Proteomes" id="UP000803884"/>
    </source>
</evidence>
<keyword evidence="2 5" id="KW-0812">Transmembrane</keyword>
<evidence type="ECO:0000259" key="6">
    <source>
        <dbReference type="Pfam" id="PF02544"/>
    </source>
</evidence>
<evidence type="ECO:0000256" key="3">
    <source>
        <dbReference type="ARBA" id="ARBA00022989"/>
    </source>
</evidence>
<proteinExistence type="inferred from homology"/>
<feature type="transmembrane region" description="Helical" evidence="5">
    <location>
        <begin position="15"/>
        <end position="36"/>
    </location>
</feature>
<evidence type="ECO:0000256" key="5">
    <source>
        <dbReference type="RuleBase" id="RU367081"/>
    </source>
</evidence>
<evidence type="ECO:0000256" key="1">
    <source>
        <dbReference type="ARBA" id="ARBA00004127"/>
    </source>
</evidence>
<comment type="pathway">
    <text evidence="5">Protein modification; protein glycosylation.</text>
</comment>
<dbReference type="GO" id="GO:0003865">
    <property type="term" value="F:3-oxo-5-alpha-steroid 4-dehydrogenase activity"/>
    <property type="evidence" value="ECO:0007669"/>
    <property type="project" value="TreeGrafter"/>
</dbReference>
<feature type="domain" description="3-oxo-5-alpha-steroid 4-dehydrogenase C-terminal" evidence="6">
    <location>
        <begin position="201"/>
        <end position="325"/>
    </location>
</feature>
<organism evidence="7 8">
    <name type="scientific">Cladosporium halotolerans</name>
    <dbReference type="NCBI Taxonomy" id="1052096"/>
    <lineage>
        <taxon>Eukaryota</taxon>
        <taxon>Fungi</taxon>
        <taxon>Dikarya</taxon>
        <taxon>Ascomycota</taxon>
        <taxon>Pezizomycotina</taxon>
        <taxon>Dothideomycetes</taxon>
        <taxon>Dothideomycetidae</taxon>
        <taxon>Cladosporiales</taxon>
        <taxon>Cladosporiaceae</taxon>
        <taxon>Cladosporium</taxon>
    </lineage>
</organism>
<comment type="caution">
    <text evidence="7">The sequence shown here is derived from an EMBL/GenBank/DDBJ whole genome shotgun (WGS) entry which is preliminary data.</text>
</comment>
<keyword evidence="5" id="KW-0521">NADP</keyword>
<dbReference type="EMBL" id="JAAQHG020000022">
    <property type="protein sequence ID" value="KAL1584939.1"/>
    <property type="molecule type" value="Genomic_DNA"/>
</dbReference>
<dbReference type="GO" id="GO:0005789">
    <property type="term" value="C:endoplasmic reticulum membrane"/>
    <property type="evidence" value="ECO:0007669"/>
    <property type="project" value="UniProtKB-SubCell"/>
</dbReference>
<dbReference type="PANTHER" id="PTHR14624">
    <property type="entry name" value="DFG10 PROTEIN"/>
    <property type="match status" value="1"/>
</dbReference>
<dbReference type="GO" id="GO:0006488">
    <property type="term" value="P:dolichol-linked oligosaccharide biosynthetic process"/>
    <property type="evidence" value="ECO:0007669"/>
    <property type="project" value="UniProtKB-UniRule"/>
</dbReference>